<feature type="region of interest" description="Disordered" evidence="4">
    <location>
        <begin position="1"/>
        <end position="22"/>
    </location>
</feature>
<dbReference type="InterPro" id="IPR038726">
    <property type="entry name" value="PDDEXK_AddAB-type"/>
</dbReference>
<dbReference type="Gene3D" id="3.90.320.10">
    <property type="match status" value="1"/>
</dbReference>
<dbReference type="InterPro" id="IPR011604">
    <property type="entry name" value="PDDEXK-like_dom_sf"/>
</dbReference>
<dbReference type="GO" id="GO:0006281">
    <property type="term" value="P:DNA repair"/>
    <property type="evidence" value="ECO:0007669"/>
    <property type="project" value="UniProtKB-KW"/>
</dbReference>
<dbReference type="KEGG" id="aym:YM304_32840"/>
<keyword evidence="2" id="KW-0347">Helicase</keyword>
<dbReference type="OrthoDB" id="9791397at2"/>
<evidence type="ECO:0000256" key="4">
    <source>
        <dbReference type="SAM" id="MobiDB-lite"/>
    </source>
</evidence>
<feature type="domain" description="PD-(D/E)XK endonuclease-like" evidence="5">
    <location>
        <begin position="92"/>
        <end position="310"/>
    </location>
</feature>
<evidence type="ECO:0000259" key="5">
    <source>
        <dbReference type="Pfam" id="PF12705"/>
    </source>
</evidence>
<accession>A0A6C7EG79</accession>
<dbReference type="RefSeq" id="WP_015442845.1">
    <property type="nucleotide sequence ID" value="NC_020520.1"/>
</dbReference>
<keyword evidence="2" id="KW-0067">ATP-binding</keyword>
<evidence type="ECO:0000313" key="6">
    <source>
        <dbReference type="EMBL" id="BAN03598.1"/>
    </source>
</evidence>
<evidence type="ECO:0000256" key="1">
    <source>
        <dbReference type="ARBA" id="ARBA00022763"/>
    </source>
</evidence>
<keyword evidence="1" id="KW-0227">DNA damage</keyword>
<sequence length="323" mass="35967">MPDAFADAEPVGDDTAPSGLDALTPTQLRTLETLKRSGDPVVFDPELIATLRDEMRAALDHFASRLDDRTDLWISKHKIASVLDCEEHHLVPDDFQWSPANAKGTIAHRAIQLMLTWRGEPTPTDLVDEAMARLADEERGIGQWIDTLSAGDDADVRGQTIDRVTKFMEDFPPLSKKWNPMTESSVRWPNAGQIVLSGKVDLVFGRPAHRESRKVIIDLKTGRPRPQHRQDLGFYALLETLAREVPPRKVATFYLDAGEAHAEDVSERMLRSAVRRTLDGINAIVELNAGRTPVRRTGVSCRWCPLADGCDDGRAYLDGIDDV</sequence>
<evidence type="ECO:0000256" key="3">
    <source>
        <dbReference type="ARBA" id="ARBA00023204"/>
    </source>
</evidence>
<evidence type="ECO:0000313" key="7">
    <source>
        <dbReference type="Proteomes" id="UP000011863"/>
    </source>
</evidence>
<name>A0A6C7EG79_ILUCY</name>
<keyword evidence="3" id="KW-0234">DNA repair</keyword>
<dbReference type="Pfam" id="PF12705">
    <property type="entry name" value="PDDEXK_1"/>
    <property type="match status" value="1"/>
</dbReference>
<dbReference type="AlphaFoldDB" id="A0A6C7EG79"/>
<reference evidence="6 7" key="1">
    <citation type="journal article" date="2013" name="Int. J. Syst. Evol. Microbiol.">
        <title>Ilumatobacter nonamiense sp. nov. and Ilumatobacter coccineum sp. nov., isolated from seashore sand.</title>
        <authorList>
            <person name="Matsumoto A."/>
            <person name="Kasai H."/>
            <person name="Matsuo Y."/>
            <person name="Shizuri Y."/>
            <person name="Ichikawa N."/>
            <person name="Fujita N."/>
            <person name="Omura S."/>
            <person name="Takahashi Y."/>
        </authorList>
    </citation>
    <scope>NUCLEOTIDE SEQUENCE [LARGE SCALE GENOMIC DNA]</scope>
    <source>
        <strain evidence="7">NBRC 103263 / KCTC 29153 / YM16-304</strain>
    </source>
</reference>
<dbReference type="GO" id="GO:0004386">
    <property type="term" value="F:helicase activity"/>
    <property type="evidence" value="ECO:0007669"/>
    <property type="project" value="UniProtKB-KW"/>
</dbReference>
<keyword evidence="2" id="KW-0547">Nucleotide-binding</keyword>
<protein>
    <recommendedName>
        <fullName evidence="5">PD-(D/E)XK endonuclease-like domain-containing protein</fullName>
    </recommendedName>
</protein>
<organism evidence="6 7">
    <name type="scientific">Ilumatobacter coccineus (strain NBRC 103263 / KCTC 29153 / YM16-304)</name>
    <dbReference type="NCBI Taxonomy" id="1313172"/>
    <lineage>
        <taxon>Bacteria</taxon>
        <taxon>Bacillati</taxon>
        <taxon>Actinomycetota</taxon>
        <taxon>Acidimicrobiia</taxon>
        <taxon>Acidimicrobiales</taxon>
        <taxon>Ilumatobacteraceae</taxon>
        <taxon>Ilumatobacter</taxon>
    </lineage>
</organism>
<keyword evidence="2" id="KW-0378">Hydrolase</keyword>
<keyword evidence="7" id="KW-1185">Reference proteome</keyword>
<evidence type="ECO:0000256" key="2">
    <source>
        <dbReference type="ARBA" id="ARBA00022806"/>
    </source>
</evidence>
<dbReference type="Proteomes" id="UP000011863">
    <property type="component" value="Chromosome"/>
</dbReference>
<gene>
    <name evidence="6" type="ORF">YM304_32840</name>
</gene>
<proteinExistence type="predicted"/>
<dbReference type="EMBL" id="AP012057">
    <property type="protein sequence ID" value="BAN03598.1"/>
    <property type="molecule type" value="Genomic_DNA"/>
</dbReference>